<proteinExistence type="predicted"/>
<dbReference type="STRING" id="595528.A0A0D2U9V9"/>
<reference evidence="3" key="1">
    <citation type="submission" date="2011-02" db="EMBL/GenBank/DDBJ databases">
        <title>The Genome Sequence of Capsaspora owczarzaki ATCC 30864.</title>
        <authorList>
            <person name="Russ C."/>
            <person name="Cuomo C."/>
            <person name="Burger G."/>
            <person name="Gray M.W."/>
            <person name="Holland P.W.H."/>
            <person name="King N."/>
            <person name="Lang F.B.F."/>
            <person name="Roger A.J."/>
            <person name="Ruiz-Trillo I."/>
            <person name="Young S.K."/>
            <person name="Zeng Q."/>
            <person name="Gargeya S."/>
            <person name="Alvarado L."/>
            <person name="Berlin A."/>
            <person name="Chapman S.B."/>
            <person name="Chen Z."/>
            <person name="Freedman E."/>
            <person name="Gellesch M."/>
            <person name="Goldberg J."/>
            <person name="Griggs A."/>
            <person name="Gujja S."/>
            <person name="Heilman E."/>
            <person name="Heiman D."/>
            <person name="Howarth C."/>
            <person name="Mehta T."/>
            <person name="Neiman D."/>
            <person name="Pearson M."/>
            <person name="Roberts A."/>
            <person name="Saif S."/>
            <person name="Shea T."/>
            <person name="Shenoy N."/>
            <person name="Sisk P."/>
            <person name="Stolte C."/>
            <person name="Sykes S."/>
            <person name="White J."/>
            <person name="Yandava C."/>
            <person name="Haas B."/>
            <person name="Nusbaum C."/>
            <person name="Birren B."/>
        </authorList>
    </citation>
    <scope>NUCLEOTIDE SEQUENCE</scope>
    <source>
        <strain evidence="3">ATCC 30864</strain>
    </source>
</reference>
<dbReference type="OrthoDB" id="10052260at2759"/>
<accession>A0A0D2U9V9</accession>
<keyword evidence="3" id="KW-1185">Reference proteome</keyword>
<sequence>MSSPKAIQLNAKSVRVSSVLNRDAKQFGKQFMLDGRDDTCWNSDQGKSQTVSIELDQPVTIAGVRIMFQGGFVGNRCRIEVERSPAQQEAAAGVSPSGESSLASSASASEQPGLANDASTGSTTARKYDVLCTIYPEDNNTLQEFPFPSSQEVQRMRFVFEASTDFFGRVTVYRLELLQATC</sequence>
<dbReference type="Proteomes" id="UP000008743">
    <property type="component" value="Unassembled WGS sequence"/>
</dbReference>
<dbReference type="EMBL" id="KE346363">
    <property type="protein sequence ID" value="KJE91851.1"/>
    <property type="molecule type" value="Genomic_DNA"/>
</dbReference>
<evidence type="ECO:0000313" key="2">
    <source>
        <dbReference type="EMBL" id="KJE91851.1"/>
    </source>
</evidence>
<evidence type="ECO:0008006" key="4">
    <source>
        <dbReference type="Google" id="ProtNLM"/>
    </source>
</evidence>
<name>A0A0D2U9V9_CAPO3</name>
<protein>
    <recommendedName>
        <fullName evidence="4">Nuclear receptor 2C2-associated protein</fullName>
    </recommendedName>
</protein>
<dbReference type="InParanoid" id="A0A0D2U9V9"/>
<dbReference type="PhylomeDB" id="A0A0D2U9V9"/>
<dbReference type="AlphaFoldDB" id="A0A0D2U9V9"/>
<feature type="compositionally biased region" description="Low complexity" evidence="1">
    <location>
        <begin position="95"/>
        <end position="109"/>
    </location>
</feature>
<gene>
    <name evidence="2" type="ORF">CAOG_009598</name>
</gene>
<dbReference type="Gene3D" id="2.60.120.260">
    <property type="entry name" value="Galactose-binding domain-like"/>
    <property type="match status" value="1"/>
</dbReference>
<dbReference type="InterPro" id="IPR008979">
    <property type="entry name" value="Galactose-bd-like_sf"/>
</dbReference>
<feature type="region of interest" description="Disordered" evidence="1">
    <location>
        <begin position="88"/>
        <end position="121"/>
    </location>
</feature>
<organism evidence="2 3">
    <name type="scientific">Capsaspora owczarzaki (strain ATCC 30864)</name>
    <dbReference type="NCBI Taxonomy" id="595528"/>
    <lineage>
        <taxon>Eukaryota</taxon>
        <taxon>Filasterea</taxon>
        <taxon>Capsaspora</taxon>
    </lineage>
</organism>
<evidence type="ECO:0000313" key="3">
    <source>
        <dbReference type="Proteomes" id="UP000008743"/>
    </source>
</evidence>
<dbReference type="SUPFAM" id="SSF49785">
    <property type="entry name" value="Galactose-binding domain-like"/>
    <property type="match status" value="1"/>
</dbReference>
<evidence type="ECO:0000256" key="1">
    <source>
        <dbReference type="SAM" id="MobiDB-lite"/>
    </source>
</evidence>